<feature type="compositionally biased region" description="Low complexity" evidence="4">
    <location>
        <begin position="247"/>
        <end position="256"/>
    </location>
</feature>
<dbReference type="GO" id="GO:0009306">
    <property type="term" value="P:protein secretion"/>
    <property type="evidence" value="ECO:0007669"/>
    <property type="project" value="InterPro"/>
</dbReference>
<feature type="region of interest" description="Disordered" evidence="4">
    <location>
        <begin position="115"/>
        <end position="150"/>
    </location>
</feature>
<evidence type="ECO:0000256" key="2">
    <source>
        <dbReference type="ARBA" id="ARBA00022729"/>
    </source>
</evidence>
<dbReference type="PANTHER" id="PTHR30332:SF24">
    <property type="entry name" value="SECRETIN GSPD-RELATED"/>
    <property type="match status" value="1"/>
</dbReference>
<accession>A0A494X2R5</accession>
<name>A0A494X2R5_9BURK</name>
<evidence type="ECO:0000259" key="5">
    <source>
        <dbReference type="Pfam" id="PF00263"/>
    </source>
</evidence>
<proteinExistence type="predicted"/>
<gene>
    <name evidence="7" type="ORF">D7S89_22240</name>
</gene>
<evidence type="ECO:0000313" key="8">
    <source>
        <dbReference type="Proteomes" id="UP000280434"/>
    </source>
</evidence>
<dbReference type="InterPro" id="IPR004846">
    <property type="entry name" value="T2SS/T3SS_dom"/>
</dbReference>
<dbReference type="OrthoDB" id="6638496at2"/>
<dbReference type="PANTHER" id="PTHR30332">
    <property type="entry name" value="PROBABLE GENERAL SECRETION PATHWAY PROTEIN D"/>
    <property type="match status" value="1"/>
</dbReference>
<feature type="region of interest" description="Disordered" evidence="4">
    <location>
        <begin position="221"/>
        <end position="256"/>
    </location>
</feature>
<keyword evidence="2" id="KW-0732">Signal</keyword>
<dbReference type="Pfam" id="PF07655">
    <property type="entry name" value="Secretin_N_2"/>
    <property type="match status" value="1"/>
</dbReference>
<dbReference type="GO" id="GO:0019867">
    <property type="term" value="C:outer membrane"/>
    <property type="evidence" value="ECO:0007669"/>
    <property type="project" value="InterPro"/>
</dbReference>
<evidence type="ECO:0000259" key="6">
    <source>
        <dbReference type="Pfam" id="PF07655"/>
    </source>
</evidence>
<feature type="domain" description="Secretin N-terminal" evidence="6">
    <location>
        <begin position="196"/>
        <end position="289"/>
    </location>
</feature>
<dbReference type="NCBIfam" id="TIGR02520">
    <property type="entry name" value="pilus_B_mal_scr"/>
    <property type="match status" value="1"/>
</dbReference>
<reference evidence="7 8" key="1">
    <citation type="submission" date="2018-10" db="EMBL/GenBank/DDBJ databases">
        <title>Paraburkholderia sp. 7MK8-2, isolated from soil.</title>
        <authorList>
            <person name="Gao Z.-H."/>
            <person name="Qiu L.-H."/>
        </authorList>
    </citation>
    <scope>NUCLEOTIDE SEQUENCE [LARGE SCALE GENOMIC DNA]</scope>
    <source>
        <strain evidence="7 8">7MK8-2</strain>
    </source>
</reference>
<protein>
    <submittedName>
        <fullName evidence="7">PilN family type IVB pilus formation outer membrane protein</fullName>
    </submittedName>
</protein>
<comment type="subcellular location">
    <subcellularLocation>
        <location evidence="1">Membrane</location>
    </subcellularLocation>
</comment>
<dbReference type="EMBL" id="RBZV01000012">
    <property type="protein sequence ID" value="RKP44652.1"/>
    <property type="molecule type" value="Genomic_DNA"/>
</dbReference>
<evidence type="ECO:0000313" key="7">
    <source>
        <dbReference type="EMBL" id="RKP44652.1"/>
    </source>
</evidence>
<dbReference type="InterPro" id="IPR013359">
    <property type="entry name" value="Pilus_4B_PilN"/>
</dbReference>
<dbReference type="Pfam" id="PF00263">
    <property type="entry name" value="Secretin"/>
    <property type="match status" value="1"/>
</dbReference>
<dbReference type="InterPro" id="IPR011514">
    <property type="entry name" value="Secretin_N_2"/>
</dbReference>
<evidence type="ECO:0000256" key="1">
    <source>
        <dbReference type="ARBA" id="ARBA00004370"/>
    </source>
</evidence>
<feature type="domain" description="Type II/III secretion system secretin-like" evidence="5">
    <location>
        <begin position="387"/>
        <end position="528"/>
    </location>
</feature>
<sequence length="563" mass="58032">MAFVTVFTTGCSGLSDKITRSANQEAENGHALVSDSEHGHIAVHAIDDVVVNNGIWLSGRTVKLSADASLPPLFAEPATFDRSVSSLQEFAERITRLTQMPTKVAPDASAAAQRTLDGFSGGDTHSGGSTIGSSAVVKPPLPPTRGGSPSSGGVAMPLHIVYSNGTLKGLLDSASAQFGVYWKYANGVVNFYFTDTRTFQVSAVPGDSSLKANVVSAANNDNGNTTAGGSGSSVGSSGGGGGGSSGTGVSSDNTSTTQVNSQLSIFGSLEAAIKAMLSPYGNVVASPATGSISVTDTPDALERVGRFMEEQNRVMSRQVMINVTVLTVTLSDEDTYGINWNAVYQALGTSFQLSNTFAAAVTGAPTFSGTVITPNSRASGTRAIIAALSEQGKVHRKTSASVTTLNNQPVPVQVATQQGYLASISTTNTANVGSSTSLTPGTVTTGFNMTLLPHMLDDGTVLLQFYTNLSALDDLKTVSSGTGPNALQIQTPEIDTRNFLQRVAMKSGETLVISGYEGTSDNLTEQGVGKAENYALGGGFQGKRSREVIVILITPIARTATGA</sequence>
<dbReference type="AlphaFoldDB" id="A0A494X2R5"/>
<evidence type="ECO:0000256" key="3">
    <source>
        <dbReference type="ARBA" id="ARBA00023136"/>
    </source>
</evidence>
<organism evidence="7 8">
    <name type="scientific">Trinickia fusca</name>
    <dbReference type="NCBI Taxonomy" id="2419777"/>
    <lineage>
        <taxon>Bacteria</taxon>
        <taxon>Pseudomonadati</taxon>
        <taxon>Pseudomonadota</taxon>
        <taxon>Betaproteobacteria</taxon>
        <taxon>Burkholderiales</taxon>
        <taxon>Burkholderiaceae</taxon>
        <taxon>Trinickia</taxon>
    </lineage>
</organism>
<keyword evidence="3" id="KW-0472">Membrane</keyword>
<keyword evidence="8" id="KW-1185">Reference proteome</keyword>
<feature type="compositionally biased region" description="Gly residues" evidence="4">
    <location>
        <begin position="226"/>
        <end position="246"/>
    </location>
</feature>
<dbReference type="InterPro" id="IPR050810">
    <property type="entry name" value="Bact_Secretion_Sys_Channel"/>
</dbReference>
<comment type="caution">
    <text evidence="7">The sequence shown here is derived from an EMBL/GenBank/DDBJ whole genome shotgun (WGS) entry which is preliminary data.</text>
</comment>
<dbReference type="GO" id="GO:0009297">
    <property type="term" value="P:pilus assembly"/>
    <property type="evidence" value="ECO:0007669"/>
    <property type="project" value="InterPro"/>
</dbReference>
<evidence type="ECO:0000256" key="4">
    <source>
        <dbReference type="SAM" id="MobiDB-lite"/>
    </source>
</evidence>
<dbReference type="Proteomes" id="UP000280434">
    <property type="component" value="Unassembled WGS sequence"/>
</dbReference>